<dbReference type="SUPFAM" id="SSF116922">
    <property type="entry name" value="YugE-like"/>
    <property type="match status" value="1"/>
</dbReference>
<name>A0A377FS58_9BACL</name>
<dbReference type="OrthoDB" id="2353632at2"/>
<dbReference type="InterPro" id="IPR023162">
    <property type="entry name" value="Apc36109-like_dom_sf"/>
</dbReference>
<organism evidence="1 2">
    <name type="scientific">Exiguobacterium aurantiacum</name>
    <dbReference type="NCBI Taxonomy" id="33987"/>
    <lineage>
        <taxon>Bacteria</taxon>
        <taxon>Bacillati</taxon>
        <taxon>Bacillota</taxon>
        <taxon>Bacilli</taxon>
        <taxon>Bacillales</taxon>
        <taxon>Bacillales Family XII. Incertae Sedis</taxon>
        <taxon>Exiguobacterium</taxon>
    </lineage>
</organism>
<dbReference type="Proteomes" id="UP000254060">
    <property type="component" value="Unassembled WGS sequence"/>
</dbReference>
<dbReference type="RefSeq" id="WP_024371296.1">
    <property type="nucleotide sequence ID" value="NZ_UGGP01000001.1"/>
</dbReference>
<dbReference type="InterPro" id="IPR015053">
    <property type="entry name" value="DUF1871"/>
</dbReference>
<sequence length="77" mass="8421">MRAEDLLLAWDPLGYGVGSYGPEFDDIVVALTQLDTEGELDAHIRHVLTDAFGECPPESETRAMARQLLASSQSCQL</sequence>
<gene>
    <name evidence="1" type="ORF">NCTC13163_01009</name>
</gene>
<dbReference type="Pfam" id="PF08958">
    <property type="entry name" value="DUF1871"/>
    <property type="match status" value="1"/>
</dbReference>
<dbReference type="Gene3D" id="1.10.340.20">
    <property type="entry name" value="Apc36109-like domain"/>
    <property type="match status" value="1"/>
</dbReference>
<reference evidence="1 2" key="1">
    <citation type="submission" date="2018-06" db="EMBL/GenBank/DDBJ databases">
        <authorList>
            <consortium name="Pathogen Informatics"/>
            <person name="Doyle S."/>
        </authorList>
    </citation>
    <scope>NUCLEOTIDE SEQUENCE [LARGE SCALE GENOMIC DNA]</scope>
    <source>
        <strain evidence="1 2">NCTC13163</strain>
    </source>
</reference>
<accession>A0A377FS58</accession>
<protein>
    <submittedName>
        <fullName evidence="1">Domain of uncharacterized function (DUF1871)</fullName>
    </submittedName>
</protein>
<evidence type="ECO:0000313" key="2">
    <source>
        <dbReference type="Proteomes" id="UP000254060"/>
    </source>
</evidence>
<dbReference type="STRING" id="1397694.GCA_000702585_01520"/>
<dbReference type="AlphaFoldDB" id="A0A377FS58"/>
<proteinExistence type="predicted"/>
<evidence type="ECO:0000313" key="1">
    <source>
        <dbReference type="EMBL" id="STO07657.1"/>
    </source>
</evidence>
<dbReference type="EMBL" id="UGGP01000001">
    <property type="protein sequence ID" value="STO07657.1"/>
    <property type="molecule type" value="Genomic_DNA"/>
</dbReference>